<protein>
    <submittedName>
        <fullName evidence="1">Uncharacterized protein</fullName>
    </submittedName>
</protein>
<evidence type="ECO:0000313" key="1">
    <source>
        <dbReference type="EMBL" id="MPQ45106.1"/>
    </source>
</evidence>
<gene>
    <name evidence="1" type="ORF">GBZ86_15385</name>
</gene>
<dbReference type="EMBL" id="WHJC01000441">
    <property type="protein sequence ID" value="MPQ45106.1"/>
    <property type="molecule type" value="Genomic_DNA"/>
</dbReference>
<dbReference type="Proteomes" id="UP000430345">
    <property type="component" value="Unassembled WGS sequence"/>
</dbReference>
<dbReference type="RefSeq" id="WP_152892121.1">
    <property type="nucleotide sequence ID" value="NZ_WHJC01000441.1"/>
</dbReference>
<comment type="caution">
    <text evidence="1">The sequence shown here is derived from an EMBL/GenBank/DDBJ whole genome shotgun (WGS) entry which is preliminary data.</text>
</comment>
<accession>A0A6I1MNM8</accession>
<reference evidence="1 2" key="1">
    <citation type="submission" date="2019-10" db="EMBL/GenBank/DDBJ databases">
        <title>The Genome Sequence of Clostridium tarantellae Isolated from Fish Brain.</title>
        <authorList>
            <person name="Bano L."/>
            <person name="Kiel M."/>
            <person name="Sales G."/>
            <person name="Doxey A.C."/>
            <person name="Mansfield M.J."/>
            <person name="Schiavone M."/>
            <person name="Rossetto O."/>
            <person name="Pirazzini M."/>
            <person name="Dobrindt U."/>
            <person name="Montecucco C."/>
        </authorList>
    </citation>
    <scope>NUCLEOTIDE SEQUENCE [LARGE SCALE GENOMIC DNA]</scope>
    <source>
        <strain evidence="1 2">DSM 3997</strain>
    </source>
</reference>
<keyword evidence="2" id="KW-1185">Reference proteome</keyword>
<sequence>MKNFNINEVGNNMLNIYNKWIHGLKVIEDCISLKEMVIILLSDLDNGILHGSEDDIDTLKNMLLALDLIENAPADENVCVNDVSGFITDMLDRMNMIREDVAEKFLKDFNKILRKDEGNPYIFIAKIVVEKIQIPVIH</sequence>
<dbReference type="AlphaFoldDB" id="A0A6I1MNM8"/>
<proteinExistence type="predicted"/>
<name>A0A6I1MNM8_9CLOT</name>
<evidence type="ECO:0000313" key="2">
    <source>
        <dbReference type="Proteomes" id="UP000430345"/>
    </source>
</evidence>
<organism evidence="1 2">
    <name type="scientific">Clostridium tarantellae</name>
    <dbReference type="NCBI Taxonomy" id="39493"/>
    <lineage>
        <taxon>Bacteria</taxon>
        <taxon>Bacillati</taxon>
        <taxon>Bacillota</taxon>
        <taxon>Clostridia</taxon>
        <taxon>Eubacteriales</taxon>
        <taxon>Clostridiaceae</taxon>
        <taxon>Clostridium</taxon>
    </lineage>
</organism>